<name>A0A438E6U6_VITVI</name>
<dbReference type="PANTHER" id="PTHR33240:SF8">
    <property type="entry name" value="OS03G0439900 PROTEIN"/>
    <property type="match status" value="1"/>
</dbReference>
<dbReference type="Proteomes" id="UP000288805">
    <property type="component" value="Unassembled WGS sequence"/>
</dbReference>
<reference evidence="1 2" key="1">
    <citation type="journal article" date="2018" name="PLoS Genet.">
        <title>Population sequencing reveals clonal diversity and ancestral inbreeding in the grapevine cultivar Chardonnay.</title>
        <authorList>
            <person name="Roach M.J."/>
            <person name="Johnson D.L."/>
            <person name="Bohlmann J."/>
            <person name="van Vuuren H.J."/>
            <person name="Jones S.J."/>
            <person name="Pretorius I.S."/>
            <person name="Schmidt S.A."/>
            <person name="Borneman A.R."/>
        </authorList>
    </citation>
    <scope>NUCLEOTIDE SEQUENCE [LARGE SCALE GENOMIC DNA]</scope>
    <source>
        <strain evidence="2">cv. Chardonnay</strain>
        <tissue evidence="1">Leaf</tissue>
    </source>
</reference>
<gene>
    <name evidence="1" type="ORF">CK203_070407</name>
</gene>
<evidence type="ECO:0000313" key="2">
    <source>
        <dbReference type="Proteomes" id="UP000288805"/>
    </source>
</evidence>
<proteinExistence type="predicted"/>
<sequence>MTLHGSTQQVLVAGHASRVARKEMLNLRTGQGRPDRRQEGQVARKGRLSHLFSYRMRNFSDDPGRKRQKLLRVASIRERINSIRPGLTGGGPRLIDGTIIFPPIDPTRTLQHIPTHYPVLEIGDFDVRRILVDPGSSTDLVQASVVGRMGHSLTSLENPGRILSGFNGSSTTSLGDIILTVQAGPVISTYNFRWYKFVALQCHLGAHMATLHESHPLTYHQMVDKDPSAADPLQTIQISEEGTHLTNISSLLAPEETQNASALRQNYDIFAWAHSDMKGIDPSITP</sequence>
<dbReference type="PANTHER" id="PTHR33240">
    <property type="entry name" value="OS08G0508500 PROTEIN"/>
    <property type="match status" value="1"/>
</dbReference>
<protein>
    <submittedName>
        <fullName evidence="1">Uncharacterized protein</fullName>
    </submittedName>
</protein>
<accession>A0A438E6U6</accession>
<dbReference type="CDD" id="cd00303">
    <property type="entry name" value="retropepsin_like"/>
    <property type="match status" value="1"/>
</dbReference>
<dbReference type="EMBL" id="QGNW01001381">
    <property type="protein sequence ID" value="RVW43398.1"/>
    <property type="molecule type" value="Genomic_DNA"/>
</dbReference>
<comment type="caution">
    <text evidence="1">The sequence shown here is derived from an EMBL/GenBank/DDBJ whole genome shotgun (WGS) entry which is preliminary data.</text>
</comment>
<dbReference type="AlphaFoldDB" id="A0A438E6U6"/>
<organism evidence="1 2">
    <name type="scientific">Vitis vinifera</name>
    <name type="common">Grape</name>
    <dbReference type="NCBI Taxonomy" id="29760"/>
    <lineage>
        <taxon>Eukaryota</taxon>
        <taxon>Viridiplantae</taxon>
        <taxon>Streptophyta</taxon>
        <taxon>Embryophyta</taxon>
        <taxon>Tracheophyta</taxon>
        <taxon>Spermatophyta</taxon>
        <taxon>Magnoliopsida</taxon>
        <taxon>eudicotyledons</taxon>
        <taxon>Gunneridae</taxon>
        <taxon>Pentapetalae</taxon>
        <taxon>rosids</taxon>
        <taxon>Vitales</taxon>
        <taxon>Vitaceae</taxon>
        <taxon>Viteae</taxon>
        <taxon>Vitis</taxon>
    </lineage>
</organism>
<evidence type="ECO:0000313" key="1">
    <source>
        <dbReference type="EMBL" id="RVW43398.1"/>
    </source>
</evidence>